<protein>
    <recommendedName>
        <fullName evidence="4">Antifreeze protein</fullName>
    </recommendedName>
</protein>
<dbReference type="EMBL" id="JANBOH010000414">
    <property type="protein sequence ID" value="KAJ1642377.1"/>
    <property type="molecule type" value="Genomic_DNA"/>
</dbReference>
<evidence type="ECO:0000313" key="3">
    <source>
        <dbReference type="Proteomes" id="UP001145021"/>
    </source>
</evidence>
<feature type="chain" id="PRO_5040870498" description="Antifreeze protein" evidence="1">
    <location>
        <begin position="21"/>
        <end position="108"/>
    </location>
</feature>
<evidence type="ECO:0008006" key="4">
    <source>
        <dbReference type="Google" id="ProtNLM"/>
    </source>
</evidence>
<accession>A0A9W7XDS3</accession>
<reference evidence="2" key="1">
    <citation type="submission" date="2022-07" db="EMBL/GenBank/DDBJ databases">
        <title>Phylogenomic reconstructions and comparative analyses of Kickxellomycotina fungi.</title>
        <authorList>
            <person name="Reynolds N.K."/>
            <person name="Stajich J.E."/>
            <person name="Barry K."/>
            <person name="Grigoriev I.V."/>
            <person name="Crous P."/>
            <person name="Smith M.E."/>
        </authorList>
    </citation>
    <scope>NUCLEOTIDE SEQUENCE</scope>
    <source>
        <strain evidence="2">NBRC 105413</strain>
    </source>
</reference>
<name>A0A9W7XDS3_9FUNG</name>
<comment type="caution">
    <text evidence="2">The sequence shown here is derived from an EMBL/GenBank/DDBJ whole genome shotgun (WGS) entry which is preliminary data.</text>
</comment>
<dbReference type="Proteomes" id="UP001145021">
    <property type="component" value="Unassembled WGS sequence"/>
</dbReference>
<keyword evidence="3" id="KW-1185">Reference proteome</keyword>
<sequence>MMYLSASAMSVFCAAAVALATTGASSKIVSGAVVAATNSLPTQNEAITRTMVSAVETNLSHFIPQLLSEARAAEREAIAEGFKVVEQEASIMPTAATVDLFVDDVFTA</sequence>
<proteinExistence type="predicted"/>
<feature type="signal peptide" evidence="1">
    <location>
        <begin position="1"/>
        <end position="20"/>
    </location>
</feature>
<evidence type="ECO:0000313" key="2">
    <source>
        <dbReference type="EMBL" id="KAJ1642377.1"/>
    </source>
</evidence>
<evidence type="ECO:0000256" key="1">
    <source>
        <dbReference type="SAM" id="SignalP"/>
    </source>
</evidence>
<organism evidence="2 3">
    <name type="scientific">Coemansia asiatica</name>
    <dbReference type="NCBI Taxonomy" id="1052880"/>
    <lineage>
        <taxon>Eukaryota</taxon>
        <taxon>Fungi</taxon>
        <taxon>Fungi incertae sedis</taxon>
        <taxon>Zoopagomycota</taxon>
        <taxon>Kickxellomycotina</taxon>
        <taxon>Kickxellomycetes</taxon>
        <taxon>Kickxellales</taxon>
        <taxon>Kickxellaceae</taxon>
        <taxon>Coemansia</taxon>
    </lineage>
</organism>
<gene>
    <name evidence="2" type="ORF">LPJ64_005776</name>
</gene>
<dbReference type="AlphaFoldDB" id="A0A9W7XDS3"/>
<keyword evidence="1" id="KW-0732">Signal</keyword>